<dbReference type="GO" id="GO:0016787">
    <property type="term" value="F:hydrolase activity"/>
    <property type="evidence" value="ECO:0007669"/>
    <property type="project" value="UniProtKB-KW"/>
</dbReference>
<accession>A0ABV2U0U1</accession>
<feature type="chain" id="PRO_5046711108" evidence="1">
    <location>
        <begin position="21"/>
        <end position="844"/>
    </location>
</feature>
<evidence type="ECO:0000313" key="3">
    <source>
        <dbReference type="Proteomes" id="UP001549773"/>
    </source>
</evidence>
<comment type="caution">
    <text evidence="2">The sequence shown here is derived from an EMBL/GenBank/DDBJ whole genome shotgun (WGS) entry which is preliminary data.</text>
</comment>
<dbReference type="Pfam" id="PF02585">
    <property type="entry name" value="PIG-L"/>
    <property type="match status" value="1"/>
</dbReference>
<dbReference type="EMBL" id="JBEWYP010000008">
    <property type="protein sequence ID" value="MET7030360.1"/>
    <property type="molecule type" value="Genomic_DNA"/>
</dbReference>
<dbReference type="Gene3D" id="3.40.50.10320">
    <property type="entry name" value="LmbE-like"/>
    <property type="match status" value="1"/>
</dbReference>
<gene>
    <name evidence="2" type="ORF">ABXZ32_13205</name>
</gene>
<proteinExistence type="predicted"/>
<dbReference type="InterPro" id="IPR003737">
    <property type="entry name" value="GlcNAc_PI_deacetylase-related"/>
</dbReference>
<name>A0ABV2U0U1_9FLAO</name>
<evidence type="ECO:0000313" key="2">
    <source>
        <dbReference type="EMBL" id="MET7030360.1"/>
    </source>
</evidence>
<dbReference type="InterPro" id="IPR029062">
    <property type="entry name" value="Class_I_gatase-like"/>
</dbReference>
<feature type="signal peptide" evidence="1">
    <location>
        <begin position="1"/>
        <end position="20"/>
    </location>
</feature>
<dbReference type="EC" id="3.5.1.-" evidence="2"/>
<dbReference type="Proteomes" id="UP001549773">
    <property type="component" value="Unassembled WGS sequence"/>
</dbReference>
<reference evidence="2 3" key="1">
    <citation type="submission" date="2024-07" db="EMBL/GenBank/DDBJ databases">
        <title>The genome sequence of type strain Sediminicola luteus GDMCC 1.2596T.</title>
        <authorList>
            <person name="Liu Y."/>
        </authorList>
    </citation>
    <scope>NUCLEOTIDE SEQUENCE [LARGE SCALE GENOMIC DNA]</scope>
    <source>
        <strain evidence="2 3">GDMCC 1.2596</strain>
    </source>
</reference>
<sequence length="844" mass="94407">MRHFLVFCLGILFSTNLILAQLPKKSTTSDIYHSVQKLNFLGTALYIAAHPDDENTRLISYLSNEVKARTAYLSLTRGDGGQNLIGTELRELLGVLRTEELLAARRIDGGEQYFTRANDFGYSKHPDETLEIWNKEAVLGDVVWAIRNLKPDVIINRFDHRSPGSTHGHHTSSAMLSVEAFDLVNDKNAYPSQLTLTETWQPKRLFFNTSWWFYGSEENFKNADKSNMLSLDVGVYYPLMGLSNNEIASMASSQHLCQGFGRISTRGSEDEYIELLKGDLPLDKNNVFDGIDTSWSRVKGGKAIGELLYGVENNFNFKDPTVHLPELMEAYKLLQNISDEHWRSIKTKELEEIITAVAGLYLEASSEETDAVPGSTITIDIEVLQRSNANLQLNSIKISGAQDALSPNLPLKTNIKENFKIDFKIPENTDYTSPYWLTKKGSLGMYAVDNQKLIGKAETPIPFTVTFNLIIDGTPIAINSPVVHHYSKPDKGELYEPFEVLPQITTRINDKVIIFSDSETKELPVHIRSGKDNIGGVISLEVPKNWKVTPTEINFNIAQKGDESTVYFKVTPPNKESEGEITPRVTVNKKVYSQELVVINYDHIPKQSVLLPASVKVVRLNIQKEGENIGYIMGAGDDVPKSLEQIGYKVFPIDLNSVQEGTLSKFDAIVVGIRAYNVVDALRFKQKYLLDYVKDGGNLIVQYNTSGRNGLNFHNLAPYPLNVSRDRVADENSPVTILAKEHPIVNVPNKISVTDFDGWVQERGLYFPNEWGTEFTPILSMQDKGESPTNGSLLVASYGKGNYIYTGLSFFRELPEGVAGAYKLFANMLSLGKENSNPENSLKN</sequence>
<keyword evidence="3" id="KW-1185">Reference proteome</keyword>
<dbReference type="RefSeq" id="WP_354619156.1">
    <property type="nucleotide sequence ID" value="NZ_JBEWYP010000008.1"/>
</dbReference>
<dbReference type="InterPro" id="IPR024078">
    <property type="entry name" value="LmbE-like_dom_sf"/>
</dbReference>
<evidence type="ECO:0000256" key="1">
    <source>
        <dbReference type="SAM" id="SignalP"/>
    </source>
</evidence>
<keyword evidence="1" id="KW-0732">Signal</keyword>
<dbReference type="SUPFAM" id="SSF52317">
    <property type="entry name" value="Class I glutamine amidotransferase-like"/>
    <property type="match status" value="1"/>
</dbReference>
<keyword evidence="2" id="KW-0378">Hydrolase</keyword>
<protein>
    <submittedName>
        <fullName evidence="2">PIG-L family deacetylase</fullName>
        <ecNumber evidence="2">3.5.1.-</ecNumber>
    </submittedName>
</protein>
<dbReference type="SUPFAM" id="SSF102588">
    <property type="entry name" value="LmbE-like"/>
    <property type="match status" value="1"/>
</dbReference>
<organism evidence="2 3">
    <name type="scientific">Sediminicola luteus</name>
    <dbReference type="NCBI Taxonomy" id="319238"/>
    <lineage>
        <taxon>Bacteria</taxon>
        <taxon>Pseudomonadati</taxon>
        <taxon>Bacteroidota</taxon>
        <taxon>Flavobacteriia</taxon>
        <taxon>Flavobacteriales</taxon>
        <taxon>Flavobacteriaceae</taxon>
        <taxon>Sediminicola</taxon>
    </lineage>
</organism>